<keyword evidence="1" id="KW-0732">Signal</keyword>
<accession>A0A0A1TES2</accession>
<sequence>MVQLISVLALASSAQALWLATVNMDYGSNAGGSIRMSPYCQVGKGNTRDEALSKASSTVHATAIIAGGHCDQLPYRKTNQLGGFWDDHGDINYIDGNRHWYCKTGSGSRGACDAGDGAPRK</sequence>
<feature type="signal peptide" evidence="1">
    <location>
        <begin position="1"/>
        <end position="16"/>
    </location>
</feature>
<evidence type="ECO:0000256" key="1">
    <source>
        <dbReference type="SAM" id="SignalP"/>
    </source>
</evidence>
<dbReference type="OrthoDB" id="5145161at2759"/>
<keyword evidence="3" id="KW-1185">Reference proteome</keyword>
<reference evidence="2 3" key="1">
    <citation type="journal article" date="2015" name="Genome Announc.">
        <title>Draft Genome Sequence and Gene Annotation of the Entomopathogenic Fungus Verticillium hemipterigenum.</title>
        <authorList>
            <person name="Horn F."/>
            <person name="Habel A."/>
            <person name="Scharf D.H."/>
            <person name="Dworschak J."/>
            <person name="Brakhage A.A."/>
            <person name="Guthke R."/>
            <person name="Hertweck C."/>
            <person name="Linde J."/>
        </authorList>
    </citation>
    <scope>NUCLEOTIDE SEQUENCE [LARGE SCALE GENOMIC DNA]</scope>
</reference>
<dbReference type="HOGENOM" id="CLU_1948459_0_0_1"/>
<dbReference type="EMBL" id="CDHN01000002">
    <property type="protein sequence ID" value="CEJ87916.1"/>
    <property type="molecule type" value="Genomic_DNA"/>
</dbReference>
<proteinExistence type="predicted"/>
<protein>
    <submittedName>
        <fullName evidence="2">Uncharacterized protein</fullName>
    </submittedName>
</protein>
<gene>
    <name evidence="2" type="ORF">VHEMI04551</name>
</gene>
<evidence type="ECO:0000313" key="3">
    <source>
        <dbReference type="Proteomes" id="UP000039046"/>
    </source>
</evidence>
<organism evidence="2 3">
    <name type="scientific">[Torrubiella] hemipterigena</name>
    <dbReference type="NCBI Taxonomy" id="1531966"/>
    <lineage>
        <taxon>Eukaryota</taxon>
        <taxon>Fungi</taxon>
        <taxon>Dikarya</taxon>
        <taxon>Ascomycota</taxon>
        <taxon>Pezizomycotina</taxon>
        <taxon>Sordariomycetes</taxon>
        <taxon>Hypocreomycetidae</taxon>
        <taxon>Hypocreales</taxon>
        <taxon>Clavicipitaceae</taxon>
        <taxon>Clavicipitaceae incertae sedis</taxon>
        <taxon>'Torrubiella' clade</taxon>
    </lineage>
</organism>
<dbReference type="Proteomes" id="UP000039046">
    <property type="component" value="Unassembled WGS sequence"/>
</dbReference>
<dbReference type="AlphaFoldDB" id="A0A0A1TES2"/>
<evidence type="ECO:0000313" key="2">
    <source>
        <dbReference type="EMBL" id="CEJ87916.1"/>
    </source>
</evidence>
<feature type="chain" id="PRO_5001979602" evidence="1">
    <location>
        <begin position="17"/>
        <end position="121"/>
    </location>
</feature>
<name>A0A0A1TES2_9HYPO</name>